<dbReference type="InterPro" id="IPR002181">
    <property type="entry name" value="Fibrinogen_a/b/g_C_dom"/>
</dbReference>
<dbReference type="PANTHER" id="PTHR19143:SF327">
    <property type="entry name" value="FI21813P1-RELATED"/>
    <property type="match status" value="1"/>
</dbReference>
<organism evidence="1 2">
    <name type="scientific">Aedes aegypti</name>
    <name type="common">Yellowfever mosquito</name>
    <name type="synonym">Culex aegypti</name>
    <dbReference type="NCBI Taxonomy" id="7159"/>
    <lineage>
        <taxon>Eukaryota</taxon>
        <taxon>Metazoa</taxon>
        <taxon>Ecdysozoa</taxon>
        <taxon>Arthropoda</taxon>
        <taxon>Hexapoda</taxon>
        <taxon>Insecta</taxon>
        <taxon>Pterygota</taxon>
        <taxon>Neoptera</taxon>
        <taxon>Endopterygota</taxon>
        <taxon>Diptera</taxon>
        <taxon>Nematocera</taxon>
        <taxon>Culicoidea</taxon>
        <taxon>Culicidae</taxon>
        <taxon>Culicinae</taxon>
        <taxon>Aedini</taxon>
        <taxon>Aedes</taxon>
        <taxon>Stegomyia</taxon>
    </lineage>
</organism>
<keyword evidence="2" id="KW-1185">Reference proteome</keyword>
<dbReference type="PROSITE" id="PS00514">
    <property type="entry name" value="FIBRINOGEN_C_1"/>
    <property type="match status" value="1"/>
</dbReference>
<evidence type="ECO:0000313" key="1">
    <source>
        <dbReference type="EnsemblMetazoa" id="AAEL002713-PA"/>
    </source>
</evidence>
<dbReference type="VEuPathDB" id="VectorBase:AAEL002713"/>
<dbReference type="Pfam" id="PF00147">
    <property type="entry name" value="Fibrinogen_C"/>
    <property type="match status" value="1"/>
</dbReference>
<dbReference type="InterPro" id="IPR020837">
    <property type="entry name" value="Fibrinogen_CS"/>
</dbReference>
<dbReference type="AlphaFoldDB" id="A0A1S4F2K1"/>
<dbReference type="InterPro" id="IPR036056">
    <property type="entry name" value="Fibrinogen-like_C"/>
</dbReference>
<accession>A0A1S4F2K1</accession>
<dbReference type="Gene3D" id="3.90.215.10">
    <property type="entry name" value="Gamma Fibrinogen, chain A, domain 1"/>
    <property type="match status" value="1"/>
</dbReference>
<dbReference type="InterPro" id="IPR014716">
    <property type="entry name" value="Fibrinogen_a/b/g_C_1"/>
</dbReference>
<dbReference type="PANTHER" id="PTHR19143">
    <property type="entry name" value="FIBRINOGEN/TENASCIN/ANGIOPOEITIN"/>
    <property type="match status" value="1"/>
</dbReference>
<reference evidence="1" key="2">
    <citation type="submission" date="2020-05" db="UniProtKB">
        <authorList>
            <consortium name="EnsemblMetazoa"/>
        </authorList>
    </citation>
    <scope>IDENTIFICATION</scope>
    <source>
        <strain evidence="1">LVP_AGWG</strain>
    </source>
</reference>
<dbReference type="Proteomes" id="UP000008820">
    <property type="component" value="Chromosome 3"/>
</dbReference>
<dbReference type="SUPFAM" id="SSF56496">
    <property type="entry name" value="Fibrinogen C-terminal domain-like"/>
    <property type="match status" value="1"/>
</dbReference>
<dbReference type="SMART" id="SM00186">
    <property type="entry name" value="FBG"/>
    <property type="match status" value="1"/>
</dbReference>
<dbReference type="InParanoid" id="A0A1S4F2K1"/>
<proteinExistence type="predicted"/>
<reference evidence="1 2" key="1">
    <citation type="submission" date="2017-06" db="EMBL/GenBank/DDBJ databases">
        <title>Aedes aegypti genome working group (AGWG) sequencing and assembly.</title>
        <authorList>
            <consortium name="Aedes aegypti Genome Working Group (AGWG)"/>
            <person name="Matthews B.J."/>
        </authorList>
    </citation>
    <scope>NUCLEOTIDE SEQUENCE [LARGE SCALE GENOMIC DNA]</scope>
    <source>
        <strain evidence="1 2">LVP_AGWG</strain>
    </source>
</reference>
<dbReference type="InterPro" id="IPR050373">
    <property type="entry name" value="Fibrinogen_C-term_domain"/>
</dbReference>
<dbReference type="EnsemblMetazoa" id="AAEL002713-RA">
    <property type="protein sequence ID" value="AAEL002713-PA"/>
    <property type="gene ID" value="AAEL002713"/>
</dbReference>
<gene>
    <name evidence="1" type="primary">5575780</name>
</gene>
<evidence type="ECO:0000313" key="2">
    <source>
        <dbReference type="Proteomes" id="UP000008820"/>
    </source>
</evidence>
<dbReference type="OrthoDB" id="10328651at2759"/>
<name>A0A1S4F2K1_AEDAE</name>
<dbReference type="PROSITE" id="PS51406">
    <property type="entry name" value="FIBRINOGEN_C_2"/>
    <property type="match status" value="1"/>
</dbReference>
<dbReference type="SMR" id="A0A1S4F2K1"/>
<protein>
    <submittedName>
        <fullName evidence="1">Uncharacterized protein</fullName>
    </submittedName>
</protein>
<sequence length="620" mass="71459">MARRFVVIIFALVISGSHLIQSGKLPPDGVDEERSVNDEATTTETLDIRHLGNGGENKEVLLKLNHLEGKFLQMENMIRKMAETIQSSGANCENSSIDMLSSRVIFLESKVLQQEKEFKRLTDTRAMRSINVDDDNHESLLSKIDILENKISQQSDDMKQTMESTLQTKFKQLESKVKNTIEVALPATATNESVENNELLLSKVNHLQDKLSQLENGINKTIHLANKSPGDSVGFEVMRLKIDFQEVKLLQLTNEINSKTEKIVRSLAHLEQLNEKVSEVLDKMELNVEFNLANMLNQSWEQLQQQEIYNNETLHQILRELDVLRKSNYEIKNRNELAVHKLDSLETLNLKVPALFIDLKQHIAQNLTQIMSQSTELVQQDKSCVNYSNLKQALFDLVVLKNSARYFQVKTLHQSCKDQKLKKTSGRYVLHPVTEEEPFEGYCEQDKFDGGWLVIQYRFNGSVDFYRGWKDYRNGFGAIGGEFWLGLETVHRLTKDKNFTLMIEMEDFNGGYAYAKYDRFEIGSEEEWYSLKRLGSYSGTAGDGMLYSAGMNFTTWDSDHDQSSENCAVQRYGAWWYKSCTFSNLNGKYQNMAHHQSLCWYYYKNSDDGLKVSRMMIREV</sequence>
<dbReference type="GO" id="GO:0005615">
    <property type="term" value="C:extracellular space"/>
    <property type="evidence" value="ECO:0007669"/>
    <property type="project" value="TreeGrafter"/>
</dbReference>
<dbReference type="CDD" id="cd00087">
    <property type="entry name" value="FReD"/>
    <property type="match status" value="1"/>
</dbReference>